<comment type="pathway">
    <text evidence="3">Amine and polyamine biosynthesis; S-adenosylmethioninamine biosynthesis; S-adenosylmethioninamine from S-adenosyl-L-methionine: step 1/1.</text>
</comment>
<evidence type="ECO:0000313" key="25">
    <source>
        <dbReference type="Proteomes" id="UP000054558"/>
    </source>
</evidence>
<dbReference type="PRINTS" id="PR01179">
    <property type="entry name" value="ODADCRBXLASE"/>
</dbReference>
<dbReference type="AlphaFoldDB" id="A0A1Y1HLG4"/>
<evidence type="ECO:0000256" key="15">
    <source>
        <dbReference type="ARBA" id="ARBA00034115"/>
    </source>
</evidence>
<evidence type="ECO:0000256" key="19">
    <source>
        <dbReference type="PIRSR" id="PIRSR600183-50"/>
    </source>
</evidence>
<dbReference type="InterPro" id="IPR029066">
    <property type="entry name" value="PLP-binding_barrel"/>
</dbReference>
<evidence type="ECO:0000256" key="1">
    <source>
        <dbReference type="ARBA" id="ARBA00001928"/>
    </source>
</evidence>
<evidence type="ECO:0000256" key="5">
    <source>
        <dbReference type="ARBA" id="ARBA00008872"/>
    </source>
</evidence>
<keyword evidence="10" id="KW-0620">Polyamine biosynthesis</keyword>
<feature type="region of interest" description="Disordered" evidence="21">
    <location>
        <begin position="805"/>
        <end position="864"/>
    </location>
</feature>
<comment type="similarity">
    <text evidence="4">Belongs to the eukaryotic AdoMetDC family.</text>
</comment>
<dbReference type="InterPro" id="IPR001985">
    <property type="entry name" value="S-AdoMet_decarboxylase_euk"/>
</dbReference>
<dbReference type="Gene3D" id="3.30.360.50">
    <property type="entry name" value="S-adenosylmethionine decarboxylase"/>
    <property type="match status" value="1"/>
</dbReference>
<keyword evidence="12" id="KW-0456">Lyase</keyword>
<evidence type="ECO:0000256" key="13">
    <source>
        <dbReference type="ARBA" id="ARBA00023270"/>
    </source>
</evidence>
<keyword evidence="11" id="KW-0865">Zymogen</keyword>
<dbReference type="PROSITE" id="PS01336">
    <property type="entry name" value="ADOMETDC"/>
    <property type="match status" value="1"/>
</dbReference>
<comment type="catalytic activity">
    <reaction evidence="17">
        <text>S-adenosyl-L-methionine + H(+) = S-adenosyl 3-(methylsulfanyl)propylamine + CO2</text>
        <dbReference type="Rhea" id="RHEA:15981"/>
        <dbReference type="ChEBI" id="CHEBI:15378"/>
        <dbReference type="ChEBI" id="CHEBI:16526"/>
        <dbReference type="ChEBI" id="CHEBI:57443"/>
        <dbReference type="ChEBI" id="CHEBI:59789"/>
        <dbReference type="EC" id="4.1.1.50"/>
    </reaction>
</comment>
<dbReference type="GO" id="GO:0099402">
    <property type="term" value="P:plant organ development"/>
    <property type="evidence" value="ECO:0007669"/>
    <property type="project" value="UniProtKB-ARBA"/>
</dbReference>
<feature type="domain" description="Orn/DAP/Arg decarboxylase 2 C-terminal" evidence="22">
    <location>
        <begin position="678"/>
        <end position="776"/>
    </location>
</feature>
<dbReference type="GO" id="GO:0008295">
    <property type="term" value="P:spermidine biosynthetic process"/>
    <property type="evidence" value="ECO:0007669"/>
    <property type="project" value="UniProtKB-KW"/>
</dbReference>
<evidence type="ECO:0000256" key="20">
    <source>
        <dbReference type="RuleBase" id="RU003737"/>
    </source>
</evidence>
<dbReference type="GO" id="GO:0004014">
    <property type="term" value="F:adenosylmethionine decarboxylase activity"/>
    <property type="evidence" value="ECO:0007669"/>
    <property type="project" value="UniProtKB-EC"/>
</dbReference>
<dbReference type="InterPro" id="IPR022644">
    <property type="entry name" value="De-COase2_N"/>
</dbReference>
<dbReference type="SUPFAM" id="SSF56276">
    <property type="entry name" value="S-adenosylmethionine decarboxylase"/>
    <property type="match status" value="1"/>
</dbReference>
<dbReference type="Proteomes" id="UP000054558">
    <property type="component" value="Unassembled WGS sequence"/>
</dbReference>
<comment type="cofactor">
    <cofactor evidence="2 19">
        <name>pyridoxal 5'-phosphate</name>
        <dbReference type="ChEBI" id="CHEBI:597326"/>
    </cofactor>
</comment>
<dbReference type="InterPro" id="IPR009006">
    <property type="entry name" value="Ala_racemase/Decarboxylase_C"/>
</dbReference>
<comment type="pathway">
    <text evidence="15">Amine and polyamine biosynthesis; putrescine biosynthesis via L-ornithine pathway; putrescine from L-ornithine: step 1/1.</text>
</comment>
<dbReference type="CDD" id="cd00622">
    <property type="entry name" value="PLPDE_III_ODC"/>
    <property type="match status" value="1"/>
</dbReference>
<keyword evidence="6" id="KW-0949">S-adenosyl-L-methionine</keyword>
<organism evidence="24 25">
    <name type="scientific">Klebsormidium nitens</name>
    <name type="common">Green alga</name>
    <name type="synonym">Ulothrix nitens</name>
    <dbReference type="NCBI Taxonomy" id="105231"/>
    <lineage>
        <taxon>Eukaryota</taxon>
        <taxon>Viridiplantae</taxon>
        <taxon>Streptophyta</taxon>
        <taxon>Klebsormidiophyceae</taxon>
        <taxon>Klebsormidiales</taxon>
        <taxon>Klebsormidiaceae</taxon>
        <taxon>Klebsormidium</taxon>
    </lineage>
</organism>
<dbReference type="Pfam" id="PF02784">
    <property type="entry name" value="Orn_Arg_deC_N"/>
    <property type="match status" value="1"/>
</dbReference>
<comment type="cofactor">
    <cofactor evidence="1">
        <name>pyruvate</name>
        <dbReference type="ChEBI" id="CHEBI:15361"/>
    </cofactor>
</comment>
<evidence type="ECO:0000256" key="21">
    <source>
        <dbReference type="SAM" id="MobiDB-lite"/>
    </source>
</evidence>
<dbReference type="Pfam" id="PF00278">
    <property type="entry name" value="Orn_DAP_Arg_deC"/>
    <property type="match status" value="1"/>
</dbReference>
<dbReference type="InterPro" id="IPR016067">
    <property type="entry name" value="S-AdoMet_deCO2ase_core"/>
</dbReference>
<keyword evidence="14" id="KW-0670">Pyruvate</keyword>
<evidence type="ECO:0000256" key="18">
    <source>
        <dbReference type="ARBA" id="ARBA00049127"/>
    </source>
</evidence>
<evidence type="ECO:0000256" key="2">
    <source>
        <dbReference type="ARBA" id="ARBA00001933"/>
    </source>
</evidence>
<keyword evidence="25" id="KW-1185">Reference proteome</keyword>
<evidence type="ECO:0000256" key="6">
    <source>
        <dbReference type="ARBA" id="ARBA00022691"/>
    </source>
</evidence>
<dbReference type="PROSITE" id="PS00878">
    <property type="entry name" value="ODR_DC_2_1"/>
    <property type="match status" value="1"/>
</dbReference>
<sequence>MMLPAPGFEGFEKRLEVEFSPASAACSPRGLRNMPRAKIDELLTLAECTIVSQLSNELFDSYVLSESSLFIHPFKLVIKTCGTTALLKAVPTLLKHAAELDLKEHRVKYTRGTFNFPAVQPYPHGSFAQEIEFLEQHFGHLGAGGKAYVLGAPDQFPNWHVYEAASSGNQAGAEPTFTLEMCMQKLDSTKAAQFFKAAGFADAKAMTVASGIDTILPGSEIDAFDFEPCGYSMNGIENRAFSTIHITPEDAFSYASFEASGYAPQEQSPHEMVQKVLGVFNPGRFSLALSADGKVGAAGAGAWGVSPAFAGYVCDGTIRQEMAFGAALVFHTFKAVGSAPAEVEVCVPEPLFADREVEKLYALAAKKRAAFAKEKLQKLHGGSGDLWEALAPLGDEVATAVASFKPTLASVGSPRDVDKYAQNFIKQNGQEAPFMMFDLGMVARLYDAWTTTMPRVEPFYAVKCNGDPALLAVLAALGANFDCASLAEMQAVAAAGVGPERIIYANPCKLESHLRHAVSTGVKLTVFDAEDELYKIKKVHPGAELLLRIRADDVGAQCPLGSKYGAEFDECEPLLRVAKRLGLSCVGVSFHVGSGAASAQSFVEAIKAAKLVFEMAEGLGMPKMKVLDIGGGLSVGGKLTFSAAGAAINKALEKFFPEEEGVKVIAEPGRYFAEAPATLAALVFGRRLRGLRHAHTKANEYYINDGVYGSMNCLLYDHATISARPLRVSGGLRLLDEKMYRSTVFGPTCDGLDQVLTDVWLPKLEVGDWLLFPNMGAYTLAAGTSFNGFATSDIKTHYLWSEGDRLPFGEEEPGSDSDSHFGDAAMDSSDTGSDGGEFQSEGEAAKEESDETASLSGSDDDAYY</sequence>
<gene>
    <name evidence="24" type="ORF">KFL_000310060</name>
</gene>
<feature type="domain" description="Orn/DAP/Arg decarboxylase 2 N-terminal" evidence="23">
    <location>
        <begin position="440"/>
        <end position="673"/>
    </location>
</feature>
<dbReference type="GO" id="GO:0004586">
    <property type="term" value="F:ornithine decarboxylase activity"/>
    <property type="evidence" value="ECO:0000318"/>
    <property type="project" value="GO_Central"/>
</dbReference>
<comment type="catalytic activity">
    <reaction evidence="18">
        <text>L-ornithine + H(+) = putrescine + CO2</text>
        <dbReference type="Rhea" id="RHEA:22964"/>
        <dbReference type="ChEBI" id="CHEBI:15378"/>
        <dbReference type="ChEBI" id="CHEBI:16526"/>
        <dbReference type="ChEBI" id="CHEBI:46911"/>
        <dbReference type="ChEBI" id="CHEBI:326268"/>
        <dbReference type="EC" id="4.1.1.17"/>
    </reaction>
</comment>
<dbReference type="GO" id="GO:0006597">
    <property type="term" value="P:spermine biosynthetic process"/>
    <property type="evidence" value="ECO:0007669"/>
    <property type="project" value="InterPro"/>
</dbReference>
<evidence type="ECO:0000259" key="23">
    <source>
        <dbReference type="Pfam" id="PF02784"/>
    </source>
</evidence>
<dbReference type="OrthoDB" id="5034579at2759"/>
<evidence type="ECO:0000256" key="14">
    <source>
        <dbReference type="ARBA" id="ARBA00023317"/>
    </source>
</evidence>
<dbReference type="EMBL" id="DF236980">
    <property type="protein sequence ID" value="GAQ79455.1"/>
    <property type="molecule type" value="Genomic_DNA"/>
</dbReference>
<dbReference type="InterPro" id="IPR048283">
    <property type="entry name" value="AdoMetDC-like"/>
</dbReference>
<dbReference type="GO" id="GO:0005737">
    <property type="term" value="C:cytoplasm"/>
    <property type="evidence" value="ECO:0000318"/>
    <property type="project" value="GO_Central"/>
</dbReference>
<keyword evidence="9" id="KW-0745">Spermidine biosynthesis</keyword>
<dbReference type="InterPro" id="IPR022657">
    <property type="entry name" value="De-COase2_CS"/>
</dbReference>
<dbReference type="PANTHER" id="PTHR11482:SF6">
    <property type="entry name" value="ORNITHINE DECARBOXYLASE 1-RELATED"/>
    <property type="match status" value="1"/>
</dbReference>
<reference evidence="24 25" key="1">
    <citation type="journal article" date="2014" name="Nat. Commun.">
        <title>Klebsormidium flaccidum genome reveals primary factors for plant terrestrial adaptation.</title>
        <authorList>
            <person name="Hori K."/>
            <person name="Maruyama F."/>
            <person name="Fujisawa T."/>
            <person name="Togashi T."/>
            <person name="Yamamoto N."/>
            <person name="Seo M."/>
            <person name="Sato S."/>
            <person name="Yamada T."/>
            <person name="Mori H."/>
            <person name="Tajima N."/>
            <person name="Moriyama T."/>
            <person name="Ikeuchi M."/>
            <person name="Watanabe M."/>
            <person name="Wada H."/>
            <person name="Kobayashi K."/>
            <person name="Saito M."/>
            <person name="Masuda T."/>
            <person name="Sasaki-Sekimoto Y."/>
            <person name="Mashiguchi K."/>
            <person name="Awai K."/>
            <person name="Shimojima M."/>
            <person name="Masuda S."/>
            <person name="Iwai M."/>
            <person name="Nobusawa T."/>
            <person name="Narise T."/>
            <person name="Kondo S."/>
            <person name="Saito H."/>
            <person name="Sato R."/>
            <person name="Murakawa M."/>
            <person name="Ihara Y."/>
            <person name="Oshima-Yamada Y."/>
            <person name="Ohtaka K."/>
            <person name="Satoh M."/>
            <person name="Sonobe K."/>
            <person name="Ishii M."/>
            <person name="Ohtani R."/>
            <person name="Kanamori-Sato M."/>
            <person name="Honoki R."/>
            <person name="Miyazaki D."/>
            <person name="Mochizuki H."/>
            <person name="Umetsu J."/>
            <person name="Higashi K."/>
            <person name="Shibata D."/>
            <person name="Kamiya Y."/>
            <person name="Sato N."/>
            <person name="Nakamura Y."/>
            <person name="Tabata S."/>
            <person name="Ida S."/>
            <person name="Kurokawa K."/>
            <person name="Ohta H."/>
        </authorList>
    </citation>
    <scope>NUCLEOTIDE SEQUENCE [LARGE SCALE GENOMIC DNA]</scope>
    <source>
        <strain evidence="24 25">NIES-2285</strain>
    </source>
</reference>
<protein>
    <submittedName>
        <fullName evidence="24">Ornithine decarboxylase-like protein</fullName>
    </submittedName>
</protein>
<dbReference type="Gene3D" id="3.20.20.10">
    <property type="entry name" value="Alanine racemase"/>
    <property type="match status" value="1"/>
</dbReference>
<dbReference type="FunFam" id="3.30.360.50:FF:000001">
    <property type="entry name" value="S-adenosylmethionine decarboxylase proenzyme"/>
    <property type="match status" value="1"/>
</dbReference>
<comment type="similarity">
    <text evidence="5 20">Belongs to the Orn/Lys/Arg decarboxylase class-II family.</text>
</comment>
<feature type="modified residue" description="N6-(pyridoxal phosphate)lysine" evidence="19">
    <location>
        <position position="463"/>
    </location>
</feature>
<evidence type="ECO:0000256" key="16">
    <source>
        <dbReference type="ARBA" id="ARBA00046672"/>
    </source>
</evidence>
<name>A0A1Y1HLG4_KLENI</name>
<evidence type="ECO:0000256" key="4">
    <source>
        <dbReference type="ARBA" id="ARBA00008466"/>
    </source>
</evidence>
<comment type="subunit">
    <text evidence="16">Homodimer. Only the dimer is catalytically active, as the active sites are constructed of residues from both monomers.</text>
</comment>
<evidence type="ECO:0000256" key="17">
    <source>
        <dbReference type="ARBA" id="ARBA00048112"/>
    </source>
</evidence>
<keyword evidence="7" id="KW-0210">Decarboxylase</keyword>
<dbReference type="UniPathway" id="UPA00535">
    <property type="reaction ID" value="UER00288"/>
</dbReference>
<evidence type="ECO:0000256" key="11">
    <source>
        <dbReference type="ARBA" id="ARBA00023145"/>
    </source>
</evidence>
<dbReference type="GO" id="GO:0033387">
    <property type="term" value="P:putrescine biosynthetic process from arginine, via ornithine"/>
    <property type="evidence" value="ECO:0000318"/>
    <property type="project" value="GO_Central"/>
</dbReference>
<dbReference type="PRINTS" id="PR01182">
    <property type="entry name" value="ORNDCRBXLASE"/>
</dbReference>
<dbReference type="OMA" id="KYTRSTF"/>
<evidence type="ECO:0000256" key="10">
    <source>
        <dbReference type="ARBA" id="ARBA00023115"/>
    </source>
</evidence>
<dbReference type="InterPro" id="IPR002433">
    <property type="entry name" value="Orn_de-COase"/>
</dbReference>
<evidence type="ECO:0000256" key="12">
    <source>
        <dbReference type="ARBA" id="ARBA00023239"/>
    </source>
</evidence>
<dbReference type="SUPFAM" id="SSF51419">
    <property type="entry name" value="PLP-binding barrel"/>
    <property type="match status" value="1"/>
</dbReference>
<dbReference type="InterPro" id="IPR000183">
    <property type="entry name" value="Orn/DAP/Arg_de-COase"/>
</dbReference>
<evidence type="ECO:0000259" key="22">
    <source>
        <dbReference type="Pfam" id="PF00278"/>
    </source>
</evidence>
<dbReference type="NCBIfam" id="TIGR00535">
    <property type="entry name" value="SAM_DCase"/>
    <property type="match status" value="1"/>
</dbReference>
<dbReference type="STRING" id="105231.A0A1Y1HLG4"/>
<dbReference type="InterPro" id="IPR022653">
    <property type="entry name" value="De-COase2_pyr-phos_BS"/>
</dbReference>
<evidence type="ECO:0000256" key="3">
    <source>
        <dbReference type="ARBA" id="ARBA00004911"/>
    </source>
</evidence>
<dbReference type="Gene3D" id="2.40.37.10">
    <property type="entry name" value="Lyase, Ornithine Decarboxylase, Chain A, domain 1"/>
    <property type="match status" value="1"/>
</dbReference>
<dbReference type="Gene3D" id="3.60.90.10">
    <property type="entry name" value="S-adenosylmethionine decarboxylase"/>
    <property type="match status" value="1"/>
</dbReference>
<evidence type="ECO:0000256" key="9">
    <source>
        <dbReference type="ARBA" id="ARBA00023066"/>
    </source>
</evidence>
<dbReference type="InterPro" id="IPR022643">
    <property type="entry name" value="De-COase2_C"/>
</dbReference>
<dbReference type="InterPro" id="IPR018166">
    <property type="entry name" value="S-AdoMet_deCO2ase_CS"/>
</dbReference>
<dbReference type="PANTHER" id="PTHR11482">
    <property type="entry name" value="ARGININE/DIAMINOPIMELATE/ORNITHINE DECARBOXYLASE"/>
    <property type="match status" value="1"/>
</dbReference>
<dbReference type="SUPFAM" id="SSF50621">
    <property type="entry name" value="Alanine racemase C-terminal domain-like"/>
    <property type="match status" value="1"/>
</dbReference>
<keyword evidence="8 19" id="KW-0663">Pyridoxal phosphate</keyword>
<evidence type="ECO:0000256" key="8">
    <source>
        <dbReference type="ARBA" id="ARBA00022898"/>
    </source>
</evidence>
<accession>A0A1Y1HLG4</accession>
<evidence type="ECO:0000313" key="24">
    <source>
        <dbReference type="EMBL" id="GAQ79455.1"/>
    </source>
</evidence>
<keyword evidence="13" id="KW-0704">Schiff base</keyword>
<dbReference type="Pfam" id="PF01536">
    <property type="entry name" value="SAM_decarbox"/>
    <property type="match status" value="1"/>
</dbReference>
<dbReference type="UniPathway" id="UPA00331">
    <property type="reaction ID" value="UER00451"/>
</dbReference>
<dbReference type="FunFam" id="3.20.20.10:FF:000005">
    <property type="entry name" value="Ornithine decarboxylase"/>
    <property type="match status" value="1"/>
</dbReference>
<proteinExistence type="inferred from homology"/>
<dbReference type="FunFam" id="3.60.90.10:FF:000002">
    <property type="entry name" value="S-adenosylmethionine decarboxylase proenzyme"/>
    <property type="match status" value="1"/>
</dbReference>
<feature type="active site" description="Proton donor" evidence="19">
    <location>
        <position position="749"/>
    </location>
</feature>
<dbReference type="PROSITE" id="PS00879">
    <property type="entry name" value="ODR_DC_2_2"/>
    <property type="match status" value="1"/>
</dbReference>
<evidence type="ECO:0000256" key="7">
    <source>
        <dbReference type="ARBA" id="ARBA00022793"/>
    </source>
</evidence>